<evidence type="ECO:0000256" key="1">
    <source>
        <dbReference type="SAM" id="MobiDB-lite"/>
    </source>
</evidence>
<proteinExistence type="predicted"/>
<dbReference type="AlphaFoldDB" id="F2U5P8"/>
<feature type="compositionally biased region" description="Basic and acidic residues" evidence="1">
    <location>
        <begin position="845"/>
        <end position="860"/>
    </location>
</feature>
<protein>
    <submittedName>
        <fullName evidence="2">Uncharacterized protein</fullName>
    </submittedName>
</protein>
<name>F2U5P8_SALR5</name>
<evidence type="ECO:0000313" key="3">
    <source>
        <dbReference type="Proteomes" id="UP000007799"/>
    </source>
</evidence>
<dbReference type="EMBL" id="GL832962">
    <property type="protein sequence ID" value="EGD83264.1"/>
    <property type="molecule type" value="Genomic_DNA"/>
</dbReference>
<dbReference type="RefSeq" id="XP_004995628.1">
    <property type="nucleotide sequence ID" value="XM_004995571.1"/>
</dbReference>
<gene>
    <name evidence="2" type="ORF">PTSG_03894</name>
</gene>
<dbReference type="KEGG" id="sre:PTSG_03894"/>
<keyword evidence="3" id="KW-1185">Reference proteome</keyword>
<dbReference type="Proteomes" id="UP000007799">
    <property type="component" value="Unassembled WGS sequence"/>
</dbReference>
<feature type="region of interest" description="Disordered" evidence="1">
    <location>
        <begin position="1"/>
        <end position="29"/>
    </location>
</feature>
<feature type="compositionally biased region" description="Basic and acidic residues" evidence="1">
    <location>
        <begin position="771"/>
        <end position="783"/>
    </location>
</feature>
<reference evidence="2" key="1">
    <citation type="submission" date="2009-08" db="EMBL/GenBank/DDBJ databases">
        <title>Annotation of Salpingoeca rosetta.</title>
        <authorList>
            <consortium name="The Broad Institute Genome Sequencing Platform"/>
            <person name="Russ C."/>
            <person name="Cuomo C."/>
            <person name="Burger G."/>
            <person name="Gray M.W."/>
            <person name="Holland P.W.H."/>
            <person name="King N."/>
            <person name="Lang F.B.F."/>
            <person name="Roger A.J."/>
            <person name="Ruiz-Trillo I."/>
            <person name="Young S.K."/>
            <person name="Zeng Q."/>
            <person name="Gargeya S."/>
            <person name="Alvarado L."/>
            <person name="Berlin A."/>
            <person name="Chapman S.B."/>
            <person name="Chen Z."/>
            <person name="Freedman E."/>
            <person name="Gellesch M."/>
            <person name="Goldberg J."/>
            <person name="Griggs A."/>
            <person name="Gujja S."/>
            <person name="Heilman E."/>
            <person name="Heiman D."/>
            <person name="Howarth C."/>
            <person name="Mehta T."/>
            <person name="Neiman D."/>
            <person name="Pearson M."/>
            <person name="Roberts A."/>
            <person name="Saif S."/>
            <person name="Shea T."/>
            <person name="Shenoy N."/>
            <person name="Sisk P."/>
            <person name="Stolte C."/>
            <person name="Sykes S."/>
            <person name="White J."/>
            <person name="Yandava C."/>
            <person name="Haas B."/>
            <person name="Nusbaum C."/>
            <person name="Birren B."/>
        </authorList>
    </citation>
    <scope>NUCLEOTIDE SEQUENCE [LARGE SCALE GENOMIC DNA]</scope>
    <source>
        <strain evidence="2">ATCC 50818</strain>
    </source>
</reference>
<accession>F2U5P8</accession>
<feature type="compositionally biased region" description="Polar residues" evidence="1">
    <location>
        <begin position="683"/>
        <end position="704"/>
    </location>
</feature>
<organism evidence="3">
    <name type="scientific">Salpingoeca rosetta (strain ATCC 50818 / BSB-021)</name>
    <dbReference type="NCBI Taxonomy" id="946362"/>
    <lineage>
        <taxon>Eukaryota</taxon>
        <taxon>Choanoflagellata</taxon>
        <taxon>Craspedida</taxon>
        <taxon>Salpingoecidae</taxon>
        <taxon>Salpingoeca</taxon>
    </lineage>
</organism>
<evidence type="ECO:0000313" key="2">
    <source>
        <dbReference type="EMBL" id="EGD83264.1"/>
    </source>
</evidence>
<dbReference type="GeneID" id="16076211"/>
<dbReference type="InParanoid" id="F2U5P8"/>
<feature type="compositionally biased region" description="Polar residues" evidence="1">
    <location>
        <begin position="759"/>
        <end position="770"/>
    </location>
</feature>
<feature type="compositionally biased region" description="Polar residues" evidence="1">
    <location>
        <begin position="657"/>
        <end position="673"/>
    </location>
</feature>
<feature type="compositionally biased region" description="Low complexity" evidence="1">
    <location>
        <begin position="705"/>
        <end position="737"/>
    </location>
</feature>
<feature type="region of interest" description="Disordered" evidence="1">
    <location>
        <begin position="643"/>
        <end position="895"/>
    </location>
</feature>
<sequence>MSDKKPDTVPRIAHPNTRKADEARKRQIKQKMGLVEPKNLPTRAIHPVNVKKHSLKRTVDVEGGPLDKVLPGIVLVLGTSMSGKTTWIINAVLQKAIFGKLFDILHIVSPTIAVDDAYQYLIDMPESKLHQNFTDDTMKQITGATTEAKQNGKELHQGLIIDDGVSSDVSKRGNPMQSFASVARHYTDMTLISTQDLRATALPKFRNQVRLYVIMRKSAETDRRNLFRELGAYFGGEKNLERLFKEATDGDDPYAFMLLNVPNQTAWKGFDEILAISTQHHSVRNGIASPTHKVIYDVISGTSFHNTKSVKRKGKKRKLVRRPFTSQASGGHVGSIAIGAAAATSATTNPYLYASRNSWGPTSSRNTQQRTKATYGPVRYDKTLGSDVRRGPYGAEAYSKELGRWMPLSSRGRPVRREYARPDDELKMDVRDESGVGHQSMSAQLIKDRMRNAYVQDAYGQSSQSLDELLNTGYIGQQTSAPSPTQTLSDARELTSSTVKQVGELKNMTDVHRENLMKALKAGGINDQTTTQLALDALNRHGTDYRSVDYDSLINQARQDAPARKIDQARQKGETQYWLKSTRSMLSHLPESNDKYAMQATLDAIASERDAQQQDSMMSSFDEDHRKLLQDSKRTYDAQQALTEIEKQRPAPKPKMRTSTTQTNTPKVTSTEMQTDEAAKPKLTSQGIQTNAVTTSTQHMQTDNPATTTQGMQTQTTSTSTQSAQTQQPPKPQTASTYVGTDDLDAQSIAKEVTPPIVSLQQHATQSTLSEDARAQAIEERQAKYGKAPPSARVKESRTKKKQQQAELRSQRRHEKLDASRNINEAFAEPEAPPPQQPVRHERRRAKEIGVEHDEDDGRSTKAHKPSHDTTAAQVSIPDTAAPYADFGDEPDVMS</sequence>